<dbReference type="Pfam" id="PF02668">
    <property type="entry name" value="TauD"/>
    <property type="match status" value="1"/>
</dbReference>
<dbReference type="GO" id="GO:0016706">
    <property type="term" value="F:2-oxoglutarate-dependent dioxygenase activity"/>
    <property type="evidence" value="ECO:0007669"/>
    <property type="project" value="TreeGrafter"/>
</dbReference>
<proteinExistence type="inferred from homology"/>
<dbReference type="InterPro" id="IPR003819">
    <property type="entry name" value="TauD/TfdA-like"/>
</dbReference>
<accession>A0A0U1DHA3</accession>
<dbReference type="EMBL" id="CTEF01000002">
    <property type="protein sequence ID" value="CQD15049.1"/>
    <property type="molecule type" value="Genomic_DNA"/>
</dbReference>
<dbReference type="GO" id="GO:0005737">
    <property type="term" value="C:cytoplasm"/>
    <property type="evidence" value="ECO:0007669"/>
    <property type="project" value="TreeGrafter"/>
</dbReference>
<dbReference type="SUPFAM" id="SSF51197">
    <property type="entry name" value="Clavaminate synthase-like"/>
    <property type="match status" value="1"/>
</dbReference>
<dbReference type="Gene3D" id="3.60.130.10">
    <property type="entry name" value="Clavaminate synthase-like"/>
    <property type="match status" value="1"/>
</dbReference>
<feature type="domain" description="TauD/TfdA-like" evidence="12">
    <location>
        <begin position="25"/>
        <end position="288"/>
    </location>
</feature>
<evidence type="ECO:0000259" key="12">
    <source>
        <dbReference type="Pfam" id="PF02668"/>
    </source>
</evidence>
<keyword evidence="3" id="KW-0479">Metal-binding</keyword>
<evidence type="ECO:0000256" key="9">
    <source>
        <dbReference type="ARBA" id="ARBA00066614"/>
    </source>
</evidence>
<evidence type="ECO:0000256" key="3">
    <source>
        <dbReference type="ARBA" id="ARBA00022723"/>
    </source>
</evidence>
<dbReference type="PANTHER" id="PTHR30468">
    <property type="entry name" value="ALPHA-KETOGLUTARATE-DEPENDENT SULFONATE DIOXYGENASE"/>
    <property type="match status" value="1"/>
</dbReference>
<evidence type="ECO:0000256" key="7">
    <source>
        <dbReference type="ARBA" id="ARBA00050529"/>
    </source>
</evidence>
<evidence type="ECO:0000313" key="14">
    <source>
        <dbReference type="Proteomes" id="UP000182227"/>
    </source>
</evidence>
<gene>
    <name evidence="13" type="ORF">BN970_03129</name>
</gene>
<evidence type="ECO:0000313" key="13">
    <source>
        <dbReference type="EMBL" id="CQD15049.1"/>
    </source>
</evidence>
<keyword evidence="4 13" id="KW-0223">Dioxygenase</keyword>
<reference evidence="13 14" key="1">
    <citation type="submission" date="2015-03" db="EMBL/GenBank/DDBJ databases">
        <authorList>
            <person name="Murphy D."/>
        </authorList>
    </citation>
    <scope>NUCLEOTIDE SEQUENCE [LARGE SCALE GENOMIC DNA]</scope>
    <source>
        <strain evidence="13 14">D16</strain>
    </source>
</reference>
<evidence type="ECO:0000256" key="11">
    <source>
        <dbReference type="ARBA" id="ARBA00078517"/>
    </source>
</evidence>
<dbReference type="PANTHER" id="PTHR30468:SF5">
    <property type="entry name" value="ALPHA-KETOGLUTARATE-DEPENDENT SULFATE ESTER DIOXYGENASE"/>
    <property type="match status" value="1"/>
</dbReference>
<dbReference type="Proteomes" id="UP000182227">
    <property type="component" value="Unassembled WGS sequence"/>
</dbReference>
<sequence length="320" mass="35762">MLSATVVFRGPAADGVRVSSLRVVKLGAHIGARIDGIDVSGRLEPATVSAINDALLEHKVIFFRGQHHLDDDGQLAFARLLGTPTKAHPTVTSRGDRILPIDSRYDKANSWHTDVTFVDRIPKASLLRAVTLPSYGGTTTWASTEAAYDRLPEPLRALVENLWAVHTNQYDYAADYDGRHEELADGHRQYREEFESEYYETEHPVVRVHPETGKKVLLLGHFIKQFVGVSAAESATLFQLLQNRVIKLENTIRWNWEPGDLAIWDNRATQHYAVDDYGDQFRRLSRITLAGDVPVDVHGRRSRTVAGDASRYSEVVALAG</sequence>
<dbReference type="InterPro" id="IPR051323">
    <property type="entry name" value="AtsK-like"/>
</dbReference>
<protein>
    <recommendedName>
        <fullName evidence="10">Alpha-ketoglutarate-dependent sulfate ester dioxygenase</fullName>
        <ecNumber evidence="9">1.14.11.77</ecNumber>
    </recommendedName>
    <alternativeName>
        <fullName evidence="11">Type II alkyl sulfatase</fullName>
    </alternativeName>
</protein>
<comment type="catalytic activity">
    <reaction evidence="7">
        <text>a primary linear alkyl sulfate ester + 2-oxoglutarate + O2 = an aldehyde + sulfate + succinate + CO2 + H(+)</text>
        <dbReference type="Rhea" id="RHEA:65716"/>
        <dbReference type="ChEBI" id="CHEBI:15378"/>
        <dbReference type="ChEBI" id="CHEBI:15379"/>
        <dbReference type="ChEBI" id="CHEBI:16189"/>
        <dbReference type="ChEBI" id="CHEBI:16526"/>
        <dbReference type="ChEBI" id="CHEBI:16810"/>
        <dbReference type="ChEBI" id="CHEBI:17478"/>
        <dbReference type="ChEBI" id="CHEBI:30031"/>
        <dbReference type="ChEBI" id="CHEBI:157685"/>
        <dbReference type="EC" id="1.14.11.77"/>
    </reaction>
</comment>
<keyword evidence="5" id="KW-0560">Oxidoreductase</keyword>
<evidence type="ECO:0000256" key="2">
    <source>
        <dbReference type="ARBA" id="ARBA00005896"/>
    </source>
</evidence>
<comment type="similarity">
    <text evidence="2">Belongs to the TfdA dioxygenase family.</text>
</comment>
<evidence type="ECO:0000256" key="5">
    <source>
        <dbReference type="ARBA" id="ARBA00023002"/>
    </source>
</evidence>
<evidence type="ECO:0000256" key="10">
    <source>
        <dbReference type="ARBA" id="ARBA00067109"/>
    </source>
</evidence>
<comment type="catalytic activity">
    <reaction evidence="8">
        <text>2-ethylhexyl sulfate + 2-oxoglutarate + O2 = 2-ethylhexanal + sulfate + succinate + CO2 + H(+)</text>
        <dbReference type="Rhea" id="RHEA:47620"/>
        <dbReference type="ChEBI" id="CHEBI:15378"/>
        <dbReference type="ChEBI" id="CHEBI:15379"/>
        <dbReference type="ChEBI" id="CHEBI:16189"/>
        <dbReference type="ChEBI" id="CHEBI:16526"/>
        <dbReference type="ChEBI" id="CHEBI:16810"/>
        <dbReference type="ChEBI" id="CHEBI:30031"/>
        <dbReference type="ChEBI" id="CHEBI:87808"/>
        <dbReference type="ChEBI" id="CHEBI:87809"/>
        <dbReference type="EC" id="1.14.11.77"/>
    </reaction>
</comment>
<dbReference type="InterPro" id="IPR042098">
    <property type="entry name" value="TauD-like_sf"/>
</dbReference>
<evidence type="ECO:0000256" key="8">
    <source>
        <dbReference type="ARBA" id="ARBA00051250"/>
    </source>
</evidence>
<evidence type="ECO:0000256" key="1">
    <source>
        <dbReference type="ARBA" id="ARBA00001954"/>
    </source>
</evidence>
<keyword evidence="6" id="KW-0408">Iron</keyword>
<name>A0A0U1DHA3_9MYCO</name>
<dbReference type="AlphaFoldDB" id="A0A0U1DHA3"/>
<dbReference type="FunFam" id="3.60.130.10:FF:000002">
    <property type="entry name" value="Alpha-ketoglutarate-dependent taurine dioxygenase"/>
    <property type="match status" value="1"/>
</dbReference>
<comment type="cofactor">
    <cofactor evidence="1">
        <name>Fe(2+)</name>
        <dbReference type="ChEBI" id="CHEBI:29033"/>
    </cofactor>
</comment>
<organism evidence="13 14">
    <name type="scientific">Mycolicibacterium conceptionense</name>
    <dbReference type="NCBI Taxonomy" id="451644"/>
    <lineage>
        <taxon>Bacteria</taxon>
        <taxon>Bacillati</taxon>
        <taxon>Actinomycetota</taxon>
        <taxon>Actinomycetes</taxon>
        <taxon>Mycobacteriales</taxon>
        <taxon>Mycobacteriaceae</taxon>
        <taxon>Mycolicibacterium</taxon>
    </lineage>
</organism>
<dbReference type="GO" id="GO:0046872">
    <property type="term" value="F:metal ion binding"/>
    <property type="evidence" value="ECO:0007669"/>
    <property type="project" value="UniProtKB-KW"/>
</dbReference>
<evidence type="ECO:0000256" key="6">
    <source>
        <dbReference type="ARBA" id="ARBA00023004"/>
    </source>
</evidence>
<dbReference type="EC" id="1.14.11.77" evidence="9"/>
<evidence type="ECO:0000256" key="4">
    <source>
        <dbReference type="ARBA" id="ARBA00022964"/>
    </source>
</evidence>